<dbReference type="InterPro" id="IPR032675">
    <property type="entry name" value="LRR_dom_sf"/>
</dbReference>
<feature type="domain" description="CAP-Gly" evidence="3">
    <location>
        <begin position="24"/>
        <end position="68"/>
    </location>
</feature>
<protein>
    <recommendedName>
        <fullName evidence="3">CAP-Gly domain-containing protein</fullName>
    </recommendedName>
</protein>
<comment type="caution">
    <text evidence="4">The sequence shown here is derived from an EMBL/GenBank/DDBJ whole genome shotgun (WGS) entry which is preliminary data.</text>
</comment>
<evidence type="ECO:0000313" key="5">
    <source>
        <dbReference type="Proteomes" id="UP001152885"/>
    </source>
</evidence>
<dbReference type="SUPFAM" id="SSF52047">
    <property type="entry name" value="RNI-like"/>
    <property type="match status" value="1"/>
</dbReference>
<dbReference type="PROSITE" id="PS51450">
    <property type="entry name" value="LRR"/>
    <property type="match status" value="2"/>
</dbReference>
<dbReference type="InterPro" id="IPR036859">
    <property type="entry name" value="CAP-Gly_dom_sf"/>
</dbReference>
<keyword evidence="5" id="KW-1185">Reference proteome</keyword>
<dbReference type="PROSITE" id="PS50245">
    <property type="entry name" value="CAP_GLY_2"/>
    <property type="match status" value="1"/>
</dbReference>
<name>A0A9W4XHX4_9ASCO</name>
<keyword evidence="1" id="KW-0433">Leucine-rich repeat</keyword>
<keyword evidence="2" id="KW-0677">Repeat</keyword>
<dbReference type="EMBL" id="CANTUO010000004">
    <property type="protein sequence ID" value="CAI5759513.1"/>
    <property type="molecule type" value="Genomic_DNA"/>
</dbReference>
<dbReference type="Gene3D" id="2.30.30.190">
    <property type="entry name" value="CAP Gly-rich-like domain"/>
    <property type="match status" value="1"/>
</dbReference>
<evidence type="ECO:0000256" key="1">
    <source>
        <dbReference type="ARBA" id="ARBA00022614"/>
    </source>
</evidence>
<reference evidence="4" key="1">
    <citation type="submission" date="2022-12" db="EMBL/GenBank/DDBJ databases">
        <authorList>
            <person name="Brejova B."/>
        </authorList>
    </citation>
    <scope>NUCLEOTIDE SEQUENCE</scope>
</reference>
<dbReference type="AlphaFoldDB" id="A0A9W4XHX4"/>
<dbReference type="PANTHER" id="PTHR18849">
    <property type="entry name" value="LEUCINE RICH REPEAT PROTEIN"/>
    <property type="match status" value="1"/>
</dbReference>
<dbReference type="Gene3D" id="3.80.10.10">
    <property type="entry name" value="Ribonuclease Inhibitor"/>
    <property type="match status" value="2"/>
</dbReference>
<dbReference type="Proteomes" id="UP001152885">
    <property type="component" value="Unassembled WGS sequence"/>
</dbReference>
<sequence length="489" mass="56432">MVQFHINERIITDKKQIGTIKYVGPIPQWNVIALGVEWDDPKNGKNNGILNGIHYFKPRVPQSGSFIKSTSKKIESTKISFVGVISNEYLNTKYEQSDIKFGRKNVQEFGWQELNEKQSNLENLKSLTLDYKFISKIFEINNDEEIQMLKSLSKLENLELSCNLFEDIKEVWILLDCLTSLKTLNINGNRFGITENLPNMNSHVTSLHLASCIIDIPYLNKLLNKFPNLQNLNIANNHYNDSEILKLKLPNNITKLDLSGNTLNNIPEFENLKNLNLANNNIMVSKLLVSNKYEALDLRGNKISSWTEIDLLSNCLQSLKEFRVNHNPLFDIMTIDEMTVQLIGRFRCGLNDLYKLNGSFLTEDEIENANLYINSKIQGGEIKVNNNLKLQKQFNYKNPKLHDSHDFPWLNLNFVLPETGTFNEKFLKTTSVLKLKGYVSRKLNNLSILKFEIQSKSNDDINNHRLENNLSTIKDYSLENNQTLYINFV</sequence>
<evidence type="ECO:0000259" key="3">
    <source>
        <dbReference type="PROSITE" id="PS50245"/>
    </source>
</evidence>
<dbReference type="Pfam" id="PF01302">
    <property type="entry name" value="CAP_GLY"/>
    <property type="match status" value="1"/>
</dbReference>
<dbReference type="PANTHER" id="PTHR18849:SF0">
    <property type="entry name" value="CILIA- AND FLAGELLA-ASSOCIATED PROTEIN 410-RELATED"/>
    <property type="match status" value="1"/>
</dbReference>
<dbReference type="OrthoDB" id="5273213at2759"/>
<organism evidence="4 5">
    <name type="scientific">Candida verbasci</name>
    <dbReference type="NCBI Taxonomy" id="1227364"/>
    <lineage>
        <taxon>Eukaryota</taxon>
        <taxon>Fungi</taxon>
        <taxon>Dikarya</taxon>
        <taxon>Ascomycota</taxon>
        <taxon>Saccharomycotina</taxon>
        <taxon>Pichiomycetes</taxon>
        <taxon>Debaryomycetaceae</taxon>
        <taxon>Candida/Lodderomyces clade</taxon>
        <taxon>Candida</taxon>
    </lineage>
</organism>
<dbReference type="SMART" id="SM01052">
    <property type="entry name" value="CAP_GLY"/>
    <property type="match status" value="1"/>
</dbReference>
<proteinExistence type="predicted"/>
<dbReference type="InterPro" id="IPR000938">
    <property type="entry name" value="CAP-Gly_domain"/>
</dbReference>
<accession>A0A9W4XHX4</accession>
<dbReference type="SUPFAM" id="SSF74924">
    <property type="entry name" value="Cap-Gly domain"/>
    <property type="match status" value="1"/>
</dbReference>
<gene>
    <name evidence="4" type="ORF">CANVERA_P4025</name>
</gene>
<dbReference type="Gene3D" id="3.10.20.90">
    <property type="entry name" value="Phosphatidylinositol 3-kinase Catalytic Subunit, Chain A, domain 1"/>
    <property type="match status" value="1"/>
</dbReference>
<evidence type="ECO:0000256" key="2">
    <source>
        <dbReference type="ARBA" id="ARBA00022737"/>
    </source>
</evidence>
<dbReference type="InterPro" id="IPR001611">
    <property type="entry name" value="Leu-rich_rpt"/>
</dbReference>
<evidence type="ECO:0000313" key="4">
    <source>
        <dbReference type="EMBL" id="CAI5759513.1"/>
    </source>
</evidence>